<dbReference type="InterPro" id="IPR017927">
    <property type="entry name" value="FAD-bd_FR_type"/>
</dbReference>
<feature type="transmembrane region" description="Helical" evidence="14">
    <location>
        <begin position="197"/>
        <end position="217"/>
    </location>
</feature>
<proteinExistence type="inferred from homology"/>
<reference evidence="16 17" key="1">
    <citation type="submission" date="2023-03" db="EMBL/GenBank/DDBJ databases">
        <title>Genome sequence of Lichtheimia ornata CBS 291.66.</title>
        <authorList>
            <person name="Mohabir J.T."/>
            <person name="Shea T.P."/>
            <person name="Kurbessoian T."/>
            <person name="Berby B."/>
            <person name="Fontaine J."/>
            <person name="Livny J."/>
            <person name="Gnirke A."/>
            <person name="Stajich J.E."/>
            <person name="Cuomo C.A."/>
        </authorList>
    </citation>
    <scope>NUCLEOTIDE SEQUENCE [LARGE SCALE GENOMIC DNA]</scope>
    <source>
        <strain evidence="16">CBS 291.66</strain>
    </source>
</reference>
<dbReference type="PROSITE" id="PS51384">
    <property type="entry name" value="FAD_FR"/>
    <property type="match status" value="1"/>
</dbReference>
<gene>
    <name evidence="16" type="ORF">O0I10_002703</name>
</gene>
<dbReference type="SFLD" id="SFLDS00052">
    <property type="entry name" value="Ferric_Reductase_Domain"/>
    <property type="match status" value="1"/>
</dbReference>
<dbReference type="GO" id="GO:0015677">
    <property type="term" value="P:copper ion import"/>
    <property type="evidence" value="ECO:0007669"/>
    <property type="project" value="TreeGrafter"/>
</dbReference>
<feature type="domain" description="FAD-binding FR-type" evidence="15">
    <location>
        <begin position="264"/>
        <end position="372"/>
    </location>
</feature>
<dbReference type="Gene3D" id="3.40.50.80">
    <property type="entry name" value="Nucleotide-binding domain of ferredoxin-NADP reductase (FNR) module"/>
    <property type="match status" value="1"/>
</dbReference>
<evidence type="ECO:0000313" key="17">
    <source>
        <dbReference type="Proteomes" id="UP001234581"/>
    </source>
</evidence>
<feature type="transmembrane region" description="Helical" evidence="14">
    <location>
        <begin position="224"/>
        <end position="240"/>
    </location>
</feature>
<dbReference type="AlphaFoldDB" id="A0AAD7V9E3"/>
<dbReference type="PANTHER" id="PTHR32361">
    <property type="entry name" value="FERRIC/CUPRIC REDUCTASE TRANSMEMBRANE COMPONENT"/>
    <property type="match status" value="1"/>
</dbReference>
<evidence type="ECO:0000256" key="7">
    <source>
        <dbReference type="ARBA" id="ARBA00022982"/>
    </source>
</evidence>
<keyword evidence="5" id="KW-1003">Cell membrane</keyword>
<dbReference type="EMBL" id="JARTCD010000008">
    <property type="protein sequence ID" value="KAJ8661437.1"/>
    <property type="molecule type" value="Genomic_DNA"/>
</dbReference>
<evidence type="ECO:0000256" key="9">
    <source>
        <dbReference type="ARBA" id="ARBA00023002"/>
    </source>
</evidence>
<evidence type="ECO:0000256" key="2">
    <source>
        <dbReference type="ARBA" id="ARBA00006278"/>
    </source>
</evidence>
<dbReference type="PANTHER" id="PTHR32361:SF9">
    <property type="entry name" value="FERRIC REDUCTASE TRANSMEMBRANE COMPONENT 3-RELATED"/>
    <property type="match status" value="1"/>
</dbReference>
<feature type="transmembrane region" description="Helical" evidence="14">
    <location>
        <begin position="156"/>
        <end position="177"/>
    </location>
</feature>
<dbReference type="InterPro" id="IPR039261">
    <property type="entry name" value="FNR_nucleotide-bd"/>
</dbReference>
<keyword evidence="6 14" id="KW-0812">Transmembrane</keyword>
<keyword evidence="4" id="KW-0813">Transport</keyword>
<feature type="transmembrane region" description="Helical" evidence="14">
    <location>
        <begin position="88"/>
        <end position="110"/>
    </location>
</feature>
<evidence type="ECO:0000313" key="16">
    <source>
        <dbReference type="EMBL" id="KAJ8661437.1"/>
    </source>
</evidence>
<comment type="subcellular location">
    <subcellularLocation>
        <location evidence="1">Cell membrane</location>
        <topology evidence="1">Multi-pass membrane protein</topology>
    </subcellularLocation>
</comment>
<feature type="transmembrane region" description="Helical" evidence="14">
    <location>
        <begin position="246"/>
        <end position="267"/>
    </location>
</feature>
<evidence type="ECO:0000256" key="14">
    <source>
        <dbReference type="SAM" id="Phobius"/>
    </source>
</evidence>
<evidence type="ECO:0000256" key="8">
    <source>
        <dbReference type="ARBA" id="ARBA00022989"/>
    </source>
</evidence>
<comment type="similarity">
    <text evidence="2">Belongs to the ferric reductase (FRE) family.</text>
</comment>
<dbReference type="GeneID" id="83210119"/>
<keyword evidence="9" id="KW-0560">Oxidoreductase</keyword>
<organism evidence="16 17">
    <name type="scientific">Lichtheimia ornata</name>
    <dbReference type="NCBI Taxonomy" id="688661"/>
    <lineage>
        <taxon>Eukaryota</taxon>
        <taxon>Fungi</taxon>
        <taxon>Fungi incertae sedis</taxon>
        <taxon>Mucoromycota</taxon>
        <taxon>Mucoromycotina</taxon>
        <taxon>Mucoromycetes</taxon>
        <taxon>Mucorales</taxon>
        <taxon>Lichtheimiaceae</taxon>
        <taxon>Lichtheimia</taxon>
    </lineage>
</organism>
<dbReference type="InterPro" id="IPR051410">
    <property type="entry name" value="Ferric/Cupric_Reductase"/>
</dbReference>
<accession>A0AAD7V9E3</accession>
<evidence type="ECO:0000256" key="11">
    <source>
        <dbReference type="ARBA" id="ARBA00023136"/>
    </source>
</evidence>
<protein>
    <recommendedName>
        <fullName evidence="3">ferric-chelate reductase (NADPH)</fullName>
        <ecNumber evidence="3">1.16.1.9</ecNumber>
    </recommendedName>
</protein>
<dbReference type="GO" id="GO:0006826">
    <property type="term" value="P:iron ion transport"/>
    <property type="evidence" value="ECO:0007669"/>
    <property type="project" value="TreeGrafter"/>
</dbReference>
<evidence type="ECO:0000259" key="15">
    <source>
        <dbReference type="PROSITE" id="PS51384"/>
    </source>
</evidence>
<dbReference type="InterPro" id="IPR013112">
    <property type="entry name" value="FAD-bd_8"/>
</dbReference>
<dbReference type="SFLD" id="SFLDG01168">
    <property type="entry name" value="Ferric_reductase_subgroup_(FRE"/>
    <property type="match status" value="1"/>
</dbReference>
<dbReference type="GO" id="GO:0006879">
    <property type="term" value="P:intracellular iron ion homeostasis"/>
    <property type="evidence" value="ECO:0007669"/>
    <property type="project" value="TreeGrafter"/>
</dbReference>
<feature type="transmembrane region" description="Helical" evidence="14">
    <location>
        <begin position="23"/>
        <end position="42"/>
    </location>
</feature>
<keyword evidence="17" id="KW-1185">Reference proteome</keyword>
<dbReference type="GO" id="GO:0005886">
    <property type="term" value="C:plasma membrane"/>
    <property type="evidence" value="ECO:0007669"/>
    <property type="project" value="UniProtKB-SubCell"/>
</dbReference>
<dbReference type="GO" id="GO:0052851">
    <property type="term" value="F:ferric-chelate reductase (NADPH) activity"/>
    <property type="evidence" value="ECO:0007669"/>
    <property type="project" value="UniProtKB-EC"/>
</dbReference>
<dbReference type="Pfam" id="PF08030">
    <property type="entry name" value="NAD_binding_6"/>
    <property type="match status" value="1"/>
</dbReference>
<dbReference type="Pfam" id="PF01794">
    <property type="entry name" value="Ferric_reduct"/>
    <property type="match status" value="1"/>
</dbReference>
<evidence type="ECO:0000256" key="1">
    <source>
        <dbReference type="ARBA" id="ARBA00004651"/>
    </source>
</evidence>
<name>A0AAD7V9E3_9FUNG</name>
<evidence type="ECO:0000256" key="13">
    <source>
        <dbReference type="ARBA" id="ARBA00048483"/>
    </source>
</evidence>
<dbReference type="SUPFAM" id="SSF63380">
    <property type="entry name" value="Riboflavin synthase domain-like"/>
    <property type="match status" value="1"/>
</dbReference>
<dbReference type="RefSeq" id="XP_058346350.1">
    <property type="nucleotide sequence ID" value="XM_058482783.1"/>
</dbReference>
<dbReference type="SUPFAM" id="SSF52343">
    <property type="entry name" value="Ferredoxin reductase-like, C-terminal NADP-linked domain"/>
    <property type="match status" value="1"/>
</dbReference>
<sequence>MDMNMDHSSHGAIDESTPWNANIPYAGALAGVISGLTFVLFLRHVAQSITYIRHSSFFGKYNRLERYVVNKCSYTLNLGSSRSRLTPVLPPVGAILLILALVTTAVPLLLVQTDLAINSNRAGFLAISIVPFMLASTGKNSAMALLTGISHVKLNFLHRTLATAIVVLATVHMAYMLENWSRFSWFLKEKLATEKVQHGLAGYGCLCFVFVTSLYPIRRYCHELFLVTHLVGFGFLGAIAKHTPYAMRYFFAGLLCYCVNALTGWFVKSRIGRARVEVLPHGCTRLSLRLSSPITHRPGQHVYISLPKVSYVQWHPFTITSVHRKTEDNACDMIEMYACVRGNFTRKLYKLAQQGEEWPAFIAGPYGNGSPDLDPTEMLTHHDTLLLMGAGAGVTFPMRLVRELGLTLLEGGMMTQQQSIRSKDIYFAWSVRHVGELEWFYAELQQLLVDFEHARKRMQLKYDLPHVHVLLYVTETNKQGADNIIELPTPPTEKAASLDGEGSRMFSNVDDDHVQDEDAPKPRVVFGSRMDVRALFKEAGGREPGIFACGPASFNASIKNAVASATRPGYLPHLHCEEFQY</sequence>
<evidence type="ECO:0000256" key="4">
    <source>
        <dbReference type="ARBA" id="ARBA00022448"/>
    </source>
</evidence>
<keyword evidence="8 14" id="KW-1133">Transmembrane helix</keyword>
<keyword evidence="7" id="KW-0249">Electron transport</keyword>
<dbReference type="InterPro" id="IPR013121">
    <property type="entry name" value="Fe_red_NAD-bd_6"/>
</dbReference>
<evidence type="ECO:0000256" key="6">
    <source>
        <dbReference type="ARBA" id="ARBA00022692"/>
    </source>
</evidence>
<dbReference type="CDD" id="cd06186">
    <property type="entry name" value="NOX_Duox_like_FAD_NADP"/>
    <property type="match status" value="1"/>
</dbReference>
<evidence type="ECO:0000256" key="3">
    <source>
        <dbReference type="ARBA" id="ARBA00012668"/>
    </source>
</evidence>
<comment type="caution">
    <text evidence="16">The sequence shown here is derived from an EMBL/GenBank/DDBJ whole genome shotgun (WGS) entry which is preliminary data.</text>
</comment>
<evidence type="ECO:0000256" key="10">
    <source>
        <dbReference type="ARBA" id="ARBA00023065"/>
    </source>
</evidence>
<dbReference type="Pfam" id="PF08022">
    <property type="entry name" value="FAD_binding_8"/>
    <property type="match status" value="1"/>
</dbReference>
<evidence type="ECO:0000256" key="5">
    <source>
        <dbReference type="ARBA" id="ARBA00022475"/>
    </source>
</evidence>
<keyword evidence="12" id="KW-0325">Glycoprotein</keyword>
<dbReference type="Proteomes" id="UP001234581">
    <property type="component" value="Unassembled WGS sequence"/>
</dbReference>
<dbReference type="Gene3D" id="2.40.30.10">
    <property type="entry name" value="Translation factors"/>
    <property type="match status" value="1"/>
</dbReference>
<dbReference type="InterPro" id="IPR013130">
    <property type="entry name" value="Fe3_Rdtase_TM_dom"/>
</dbReference>
<dbReference type="InterPro" id="IPR017938">
    <property type="entry name" value="Riboflavin_synthase-like_b-brl"/>
</dbReference>
<keyword evidence="11 14" id="KW-0472">Membrane</keyword>
<evidence type="ECO:0000256" key="12">
    <source>
        <dbReference type="ARBA" id="ARBA00023180"/>
    </source>
</evidence>
<comment type="catalytic activity">
    <reaction evidence="13">
        <text>2 a Fe(II)-siderophore + NADP(+) + H(+) = 2 a Fe(III)-siderophore + NADPH</text>
        <dbReference type="Rhea" id="RHEA:28795"/>
        <dbReference type="Rhea" id="RHEA-COMP:11342"/>
        <dbReference type="Rhea" id="RHEA-COMP:11344"/>
        <dbReference type="ChEBI" id="CHEBI:15378"/>
        <dbReference type="ChEBI" id="CHEBI:29033"/>
        <dbReference type="ChEBI" id="CHEBI:29034"/>
        <dbReference type="ChEBI" id="CHEBI:57783"/>
        <dbReference type="ChEBI" id="CHEBI:58349"/>
        <dbReference type="EC" id="1.16.1.9"/>
    </reaction>
</comment>
<dbReference type="EC" id="1.16.1.9" evidence="3"/>
<keyword evidence="10" id="KW-0406">Ion transport</keyword>